<accession>A0A2P6NK51</accession>
<sequence>MIIGAPKVSPIEVRDSVNLSVWPIEITSKSSLTRCHNVHLLSLNCIFL</sequence>
<evidence type="ECO:0000313" key="2">
    <source>
        <dbReference type="Proteomes" id="UP000241769"/>
    </source>
</evidence>
<organism evidence="1 2">
    <name type="scientific">Planoprotostelium fungivorum</name>
    <dbReference type="NCBI Taxonomy" id="1890364"/>
    <lineage>
        <taxon>Eukaryota</taxon>
        <taxon>Amoebozoa</taxon>
        <taxon>Evosea</taxon>
        <taxon>Variosea</taxon>
        <taxon>Cavosteliida</taxon>
        <taxon>Cavosteliaceae</taxon>
        <taxon>Planoprotostelium</taxon>
    </lineage>
</organism>
<evidence type="ECO:0000313" key="1">
    <source>
        <dbReference type="EMBL" id="PRP84331.1"/>
    </source>
</evidence>
<reference evidence="1 2" key="1">
    <citation type="journal article" date="2018" name="Genome Biol. Evol.">
        <title>Multiple Roots of Fruiting Body Formation in Amoebozoa.</title>
        <authorList>
            <person name="Hillmann F."/>
            <person name="Forbes G."/>
            <person name="Novohradska S."/>
            <person name="Ferling I."/>
            <person name="Riege K."/>
            <person name="Groth M."/>
            <person name="Westermann M."/>
            <person name="Marz M."/>
            <person name="Spaller T."/>
            <person name="Winckler T."/>
            <person name="Schaap P."/>
            <person name="Glockner G."/>
        </authorList>
    </citation>
    <scope>NUCLEOTIDE SEQUENCE [LARGE SCALE GENOMIC DNA]</scope>
    <source>
        <strain evidence="1 2">Jena</strain>
    </source>
</reference>
<proteinExistence type="predicted"/>
<keyword evidence="2" id="KW-1185">Reference proteome</keyword>
<dbReference type="InParanoid" id="A0A2P6NK51"/>
<protein>
    <submittedName>
        <fullName evidence="1">Uncharacterized protein</fullName>
    </submittedName>
</protein>
<gene>
    <name evidence="1" type="ORF">PROFUN_07632</name>
</gene>
<comment type="caution">
    <text evidence="1">The sequence shown here is derived from an EMBL/GenBank/DDBJ whole genome shotgun (WGS) entry which is preliminary data.</text>
</comment>
<dbReference type="AlphaFoldDB" id="A0A2P6NK51"/>
<dbReference type="Proteomes" id="UP000241769">
    <property type="component" value="Unassembled WGS sequence"/>
</dbReference>
<name>A0A2P6NK51_9EUKA</name>
<dbReference type="EMBL" id="MDYQ01000065">
    <property type="protein sequence ID" value="PRP84331.1"/>
    <property type="molecule type" value="Genomic_DNA"/>
</dbReference>